<comment type="similarity">
    <text evidence="2">Belongs to the glycosyltransferase 34 family.</text>
</comment>
<dbReference type="InterPro" id="IPR029044">
    <property type="entry name" value="Nucleotide-diphossugar_trans"/>
</dbReference>
<dbReference type="FunFam" id="3.90.550.10:FF:000127">
    <property type="entry name" value="Probable glycosyltransferase 7"/>
    <property type="match status" value="1"/>
</dbReference>
<dbReference type="OrthoDB" id="407658at2759"/>
<dbReference type="GO" id="GO:0008378">
    <property type="term" value="F:galactosyltransferase activity"/>
    <property type="evidence" value="ECO:0007669"/>
    <property type="project" value="TreeGrafter"/>
</dbReference>
<dbReference type="InterPro" id="IPR008630">
    <property type="entry name" value="Glyco_trans_34"/>
</dbReference>
<evidence type="ECO:0000256" key="1">
    <source>
        <dbReference type="ARBA" id="ARBA00004323"/>
    </source>
</evidence>
<dbReference type="GO" id="GO:0000139">
    <property type="term" value="C:Golgi membrane"/>
    <property type="evidence" value="ECO:0007669"/>
    <property type="project" value="UniProtKB-SubCell"/>
</dbReference>
<evidence type="ECO:0000256" key="5">
    <source>
        <dbReference type="ARBA" id="ARBA00022692"/>
    </source>
</evidence>
<evidence type="ECO:0000256" key="11">
    <source>
        <dbReference type="SAM" id="MobiDB-lite"/>
    </source>
</evidence>
<dbReference type="AlphaFoldDB" id="A0A6I9T0N9"/>
<dbReference type="Proteomes" id="UP000504604">
    <property type="component" value="Linkage group LG3"/>
</dbReference>
<dbReference type="GO" id="GO:0005802">
    <property type="term" value="C:trans-Golgi network"/>
    <property type="evidence" value="ECO:0007669"/>
    <property type="project" value="TreeGrafter"/>
</dbReference>
<evidence type="ECO:0000256" key="8">
    <source>
        <dbReference type="ARBA" id="ARBA00023034"/>
    </source>
</evidence>
<keyword evidence="3" id="KW-0328">Glycosyltransferase</keyword>
<protein>
    <submittedName>
        <fullName evidence="14">Glycosyltransferase 6</fullName>
    </submittedName>
</protein>
<keyword evidence="5 12" id="KW-0812">Transmembrane</keyword>
<organism evidence="13 14">
    <name type="scientific">Sesamum indicum</name>
    <name type="common">Oriental sesame</name>
    <name type="synonym">Sesamum orientale</name>
    <dbReference type="NCBI Taxonomy" id="4182"/>
    <lineage>
        <taxon>Eukaryota</taxon>
        <taxon>Viridiplantae</taxon>
        <taxon>Streptophyta</taxon>
        <taxon>Embryophyta</taxon>
        <taxon>Tracheophyta</taxon>
        <taxon>Spermatophyta</taxon>
        <taxon>Magnoliopsida</taxon>
        <taxon>eudicotyledons</taxon>
        <taxon>Gunneridae</taxon>
        <taxon>Pentapetalae</taxon>
        <taxon>asterids</taxon>
        <taxon>lamiids</taxon>
        <taxon>Lamiales</taxon>
        <taxon>Pedaliaceae</taxon>
        <taxon>Sesamum</taxon>
    </lineage>
</organism>
<dbReference type="Gramene" id="SIN_1015276.t">
    <property type="protein sequence ID" value="SIN_1015276.t.cds1"/>
    <property type="gene ID" value="SIN_1015276"/>
</dbReference>
<dbReference type="GeneID" id="105158585"/>
<evidence type="ECO:0000256" key="4">
    <source>
        <dbReference type="ARBA" id="ARBA00022679"/>
    </source>
</evidence>
<dbReference type="RefSeq" id="XP_011073681.1">
    <property type="nucleotide sequence ID" value="XM_011075379.2"/>
</dbReference>
<accession>A0A6I9T0N9</accession>
<gene>
    <name evidence="14" type="primary">LOC105158585</name>
</gene>
<keyword evidence="4" id="KW-0808">Transferase</keyword>
<evidence type="ECO:0000256" key="9">
    <source>
        <dbReference type="ARBA" id="ARBA00023136"/>
    </source>
</evidence>
<dbReference type="PANTHER" id="PTHR31311:SF46">
    <property type="entry name" value="GLYCOSYLTRANSFERASE 7"/>
    <property type="match status" value="1"/>
</dbReference>
<dbReference type="GO" id="GO:0005768">
    <property type="term" value="C:endosome"/>
    <property type="evidence" value="ECO:0007669"/>
    <property type="project" value="TreeGrafter"/>
</dbReference>
<dbReference type="Gene3D" id="3.90.550.10">
    <property type="entry name" value="Spore Coat Polysaccharide Biosynthesis Protein SpsA, Chain A"/>
    <property type="match status" value="1"/>
</dbReference>
<dbReference type="FunCoup" id="A0A6I9T0N9">
    <property type="interactions" value="154"/>
</dbReference>
<evidence type="ECO:0000256" key="10">
    <source>
        <dbReference type="ARBA" id="ARBA00023180"/>
    </source>
</evidence>
<evidence type="ECO:0000256" key="2">
    <source>
        <dbReference type="ARBA" id="ARBA00005664"/>
    </source>
</evidence>
<proteinExistence type="inferred from homology"/>
<evidence type="ECO:0000256" key="6">
    <source>
        <dbReference type="ARBA" id="ARBA00022968"/>
    </source>
</evidence>
<keyword evidence="10" id="KW-0325">Glycoprotein</keyword>
<feature type="transmembrane region" description="Helical" evidence="12">
    <location>
        <begin position="30"/>
        <end position="51"/>
    </location>
</feature>
<dbReference type="PANTHER" id="PTHR31311">
    <property type="entry name" value="XYLOGLUCAN 6-XYLOSYLTRANSFERASE 5-RELATED-RELATED"/>
    <property type="match status" value="1"/>
</dbReference>
<keyword evidence="6" id="KW-0735">Signal-anchor</keyword>
<evidence type="ECO:0000313" key="13">
    <source>
        <dbReference type="Proteomes" id="UP000504604"/>
    </source>
</evidence>
<sequence>MASTELSQSQNFSMAKNNGRSKPRGFLSDGVIFCGGALVAFLVVWAFWSFFSPSPSPTPSFSTSSFKLPHGSETSSSSSPSAAASSTCAYNVSSPNPLHDLPEPNFYDDPGLSYRIDAPVVKNWDEKRREWLKQHPALAAGAENRVLMVTGSQAKPCKNPIGDYLLLKFFKNKVDYSRRHGIDIFYNNVLFQPKMFSFWAKTPTVKAAMVAHPEVEWIWWVDSDAAFTDMDFKIPLGRYKAHNLVIHGWPNLIYEKKSWTSINAGVFLIRNCQWAMDFMDVWARMGPQTPDYDKWGEILRTTFKDKIFPESDDQSGLVYLLLKEKEKWGEKIYVESEYYFEGYWMEIVGKFDNITRKYMEMEKEVGALRRRHAEKVSGSYGRLREEYLKDVGYGRESWRRPFITHFTGCQPCSGDHNQMYSGQTCFDAMQKALTFADNQVLRNYGFVHPDLLDPSTVDPLPFDYPA</sequence>
<evidence type="ECO:0000256" key="3">
    <source>
        <dbReference type="ARBA" id="ARBA00022676"/>
    </source>
</evidence>
<reference evidence="14" key="1">
    <citation type="submission" date="2025-08" db="UniProtKB">
        <authorList>
            <consortium name="RefSeq"/>
        </authorList>
    </citation>
    <scope>IDENTIFICATION</scope>
</reference>
<dbReference type="KEGG" id="sind:105158585"/>
<keyword evidence="9 12" id="KW-0472">Membrane</keyword>
<keyword evidence="7 12" id="KW-1133">Transmembrane helix</keyword>
<dbReference type="InParanoid" id="A0A6I9T0N9"/>
<keyword evidence="13" id="KW-1185">Reference proteome</keyword>
<dbReference type="Pfam" id="PF05637">
    <property type="entry name" value="Glyco_transf_34"/>
    <property type="match status" value="1"/>
</dbReference>
<feature type="region of interest" description="Disordered" evidence="11">
    <location>
        <begin position="62"/>
        <end position="81"/>
    </location>
</feature>
<name>A0A6I9T0N9_SESIN</name>
<evidence type="ECO:0000313" key="14">
    <source>
        <dbReference type="RefSeq" id="XP_011073681.1"/>
    </source>
</evidence>
<evidence type="ECO:0000256" key="12">
    <source>
        <dbReference type="SAM" id="Phobius"/>
    </source>
</evidence>
<comment type="subcellular location">
    <subcellularLocation>
        <location evidence="1">Golgi apparatus membrane</location>
        <topology evidence="1">Single-pass type II membrane protein</topology>
    </subcellularLocation>
</comment>
<evidence type="ECO:0000256" key="7">
    <source>
        <dbReference type="ARBA" id="ARBA00022989"/>
    </source>
</evidence>
<keyword evidence="8" id="KW-0333">Golgi apparatus</keyword>